<comment type="caution">
    <text evidence="7">The sequence shown here is derived from an EMBL/GenBank/DDBJ whole genome shotgun (WGS) entry which is preliminary data.</text>
</comment>
<organism evidence="7 8">
    <name type="scientific">Candidatus Uhrbacteria bacterium RIFOXYB2_FULL_57_15</name>
    <dbReference type="NCBI Taxonomy" id="1802422"/>
    <lineage>
        <taxon>Bacteria</taxon>
        <taxon>Candidatus Uhriibacteriota</taxon>
    </lineage>
</organism>
<name>A0A1F7W8D1_9BACT</name>
<evidence type="ECO:0000256" key="6">
    <source>
        <dbReference type="SAM" id="Phobius"/>
    </source>
</evidence>
<comment type="subcellular location">
    <subcellularLocation>
        <location evidence="1">Membrane</location>
        <topology evidence="1">Multi-pass membrane protein</topology>
    </subcellularLocation>
</comment>
<dbReference type="EMBL" id="MGFE01000011">
    <property type="protein sequence ID" value="OGL99051.1"/>
    <property type="molecule type" value="Genomic_DNA"/>
</dbReference>
<dbReference type="PANTHER" id="PTHR10057">
    <property type="entry name" value="PERIPHERAL-TYPE BENZODIAZEPINE RECEPTOR"/>
    <property type="match status" value="1"/>
</dbReference>
<proteinExistence type="inferred from homology"/>
<dbReference type="Gene3D" id="1.20.1260.100">
    <property type="entry name" value="TspO/MBR protein"/>
    <property type="match status" value="1"/>
</dbReference>
<dbReference type="AlphaFoldDB" id="A0A1F7W8D1"/>
<dbReference type="PANTHER" id="PTHR10057:SF0">
    <property type="entry name" value="TRANSLOCATOR PROTEIN"/>
    <property type="match status" value="1"/>
</dbReference>
<dbReference type="GO" id="GO:0016020">
    <property type="term" value="C:membrane"/>
    <property type="evidence" value="ECO:0007669"/>
    <property type="project" value="UniProtKB-SubCell"/>
</dbReference>
<evidence type="ECO:0000313" key="7">
    <source>
        <dbReference type="EMBL" id="OGL99051.1"/>
    </source>
</evidence>
<reference evidence="7 8" key="1">
    <citation type="journal article" date="2016" name="Nat. Commun.">
        <title>Thousands of microbial genomes shed light on interconnected biogeochemical processes in an aquifer system.</title>
        <authorList>
            <person name="Anantharaman K."/>
            <person name="Brown C.T."/>
            <person name="Hug L.A."/>
            <person name="Sharon I."/>
            <person name="Castelle C.J."/>
            <person name="Probst A.J."/>
            <person name="Thomas B.C."/>
            <person name="Singh A."/>
            <person name="Wilkins M.J."/>
            <person name="Karaoz U."/>
            <person name="Brodie E.L."/>
            <person name="Williams K.H."/>
            <person name="Hubbard S.S."/>
            <person name="Banfield J.F."/>
        </authorList>
    </citation>
    <scope>NUCLEOTIDE SEQUENCE [LARGE SCALE GENOMIC DNA]</scope>
</reference>
<gene>
    <name evidence="7" type="ORF">A2304_02805</name>
</gene>
<keyword evidence="4 6" id="KW-1133">Transmembrane helix</keyword>
<feature type="transmembrane region" description="Helical" evidence="6">
    <location>
        <begin position="283"/>
        <end position="306"/>
    </location>
</feature>
<evidence type="ECO:0000256" key="5">
    <source>
        <dbReference type="ARBA" id="ARBA00023136"/>
    </source>
</evidence>
<feature type="transmembrane region" description="Helical" evidence="6">
    <location>
        <begin position="47"/>
        <end position="65"/>
    </location>
</feature>
<feature type="transmembrane region" description="Helical" evidence="6">
    <location>
        <begin position="77"/>
        <end position="98"/>
    </location>
</feature>
<evidence type="ECO:0000313" key="8">
    <source>
        <dbReference type="Proteomes" id="UP000176501"/>
    </source>
</evidence>
<evidence type="ECO:0000256" key="2">
    <source>
        <dbReference type="ARBA" id="ARBA00007524"/>
    </source>
</evidence>
<dbReference type="InterPro" id="IPR004307">
    <property type="entry name" value="TspO_MBR"/>
</dbReference>
<feature type="transmembrane region" description="Helical" evidence="6">
    <location>
        <begin position="166"/>
        <end position="193"/>
    </location>
</feature>
<feature type="transmembrane region" description="Helical" evidence="6">
    <location>
        <begin position="214"/>
        <end position="233"/>
    </location>
</feature>
<dbReference type="FunFam" id="1.20.1260.100:FF:000001">
    <property type="entry name" value="translocator protein 2"/>
    <property type="match status" value="1"/>
</dbReference>
<comment type="similarity">
    <text evidence="2">Belongs to the TspO/BZRP family.</text>
</comment>
<keyword evidence="3 6" id="KW-0812">Transmembrane</keyword>
<evidence type="ECO:0000256" key="1">
    <source>
        <dbReference type="ARBA" id="ARBA00004141"/>
    </source>
</evidence>
<dbReference type="GO" id="GO:0033013">
    <property type="term" value="P:tetrapyrrole metabolic process"/>
    <property type="evidence" value="ECO:0007669"/>
    <property type="project" value="UniProtKB-ARBA"/>
</dbReference>
<evidence type="ECO:0000256" key="4">
    <source>
        <dbReference type="ARBA" id="ARBA00022989"/>
    </source>
</evidence>
<evidence type="ECO:0000256" key="3">
    <source>
        <dbReference type="ARBA" id="ARBA00022692"/>
    </source>
</evidence>
<dbReference type="CDD" id="cd15904">
    <property type="entry name" value="TSPO_MBR"/>
    <property type="match status" value="1"/>
</dbReference>
<feature type="transmembrane region" description="Helical" evidence="6">
    <location>
        <begin position="134"/>
        <end position="154"/>
    </location>
</feature>
<evidence type="ECO:0008006" key="9">
    <source>
        <dbReference type="Google" id="ProtNLM"/>
    </source>
</evidence>
<keyword evidence="5 6" id="KW-0472">Membrane</keyword>
<feature type="transmembrane region" description="Helical" evidence="6">
    <location>
        <begin position="239"/>
        <end position="263"/>
    </location>
</feature>
<dbReference type="InterPro" id="IPR038330">
    <property type="entry name" value="TspO/MBR-related_sf"/>
</dbReference>
<feature type="transmembrane region" description="Helical" evidence="6">
    <location>
        <begin position="104"/>
        <end position="127"/>
    </location>
</feature>
<protein>
    <recommendedName>
        <fullName evidence="9">TspO protein</fullName>
    </recommendedName>
</protein>
<sequence>MRRNRRNYLLAIPAFVFFAAVSGSLVTQSGMDWYRTLSLPWWTPPGSVIGAVWTVIYVLSSVAAIEWWSAKKRGRRFGLVAAMFVANLFLNVGWSVVFFGLHEFAASIVVASLLALSTWSLVALMWTRKPTASVLLLPYAAWATFATCLTAAVARQNGFGFPDLPAGFWLFVHLAGFIVGLGSVTVIDLLGFLGRESCYWTETTIRAHKVTKPLIWIGMAGAIVGGALWHGSWTPVSVAQAWIALVLLMNGYFLSFVVSPFLLARESLGCSKELIPTWMQRRIVISFLISFVGWWSALALTVMALVQ</sequence>
<accession>A0A1F7W8D1</accession>
<dbReference type="Proteomes" id="UP000176501">
    <property type="component" value="Unassembled WGS sequence"/>
</dbReference>
<dbReference type="Pfam" id="PF03073">
    <property type="entry name" value="TspO_MBR"/>
    <property type="match status" value="1"/>
</dbReference>